<keyword evidence="6" id="KW-1185">Reference proteome</keyword>
<dbReference type="Pfam" id="PF13556">
    <property type="entry name" value="HTH_30"/>
    <property type="match status" value="1"/>
</dbReference>
<dbReference type="PANTHER" id="PTHR33744:SF7">
    <property type="entry name" value="PUCR FAMILY TRANSCRIPTIONAL REGULATOR"/>
    <property type="match status" value="1"/>
</dbReference>
<comment type="similarity">
    <text evidence="1">Belongs to the CdaR family.</text>
</comment>
<evidence type="ECO:0000259" key="4">
    <source>
        <dbReference type="Pfam" id="PF17853"/>
    </source>
</evidence>
<dbReference type="Pfam" id="PF17853">
    <property type="entry name" value="GGDEF_2"/>
    <property type="match status" value="1"/>
</dbReference>
<name>A0A5C8ZJA9_9ACTN</name>
<dbReference type="OrthoDB" id="3246591at2"/>
<comment type="caution">
    <text evidence="5">The sequence shown here is derived from an EMBL/GenBank/DDBJ whole genome shotgun (WGS) entry which is preliminary data.</text>
</comment>
<dbReference type="Proteomes" id="UP000321234">
    <property type="component" value="Unassembled WGS sequence"/>
</dbReference>
<evidence type="ECO:0000256" key="2">
    <source>
        <dbReference type="SAM" id="MobiDB-lite"/>
    </source>
</evidence>
<reference evidence="5 6" key="1">
    <citation type="submission" date="2019-07" db="EMBL/GenBank/DDBJ databases">
        <title>Quadrisphaera sp. strain DD2A genome sequencing and assembly.</title>
        <authorList>
            <person name="Kim I."/>
        </authorList>
    </citation>
    <scope>NUCLEOTIDE SEQUENCE [LARGE SCALE GENOMIC DNA]</scope>
    <source>
        <strain evidence="5 6">DD2A</strain>
    </source>
</reference>
<dbReference type="EMBL" id="VKAC01000003">
    <property type="protein sequence ID" value="TXR57213.1"/>
    <property type="molecule type" value="Genomic_DNA"/>
</dbReference>
<accession>A0A5C8ZJA9</accession>
<dbReference type="InterPro" id="IPR041522">
    <property type="entry name" value="CdaR_GGDEF"/>
</dbReference>
<feature type="region of interest" description="Disordered" evidence="2">
    <location>
        <begin position="1"/>
        <end position="26"/>
    </location>
</feature>
<evidence type="ECO:0000313" key="6">
    <source>
        <dbReference type="Proteomes" id="UP000321234"/>
    </source>
</evidence>
<organism evidence="5 6">
    <name type="scientific">Quadrisphaera setariae</name>
    <dbReference type="NCBI Taxonomy" id="2593304"/>
    <lineage>
        <taxon>Bacteria</taxon>
        <taxon>Bacillati</taxon>
        <taxon>Actinomycetota</taxon>
        <taxon>Actinomycetes</taxon>
        <taxon>Kineosporiales</taxon>
        <taxon>Kineosporiaceae</taxon>
        <taxon>Quadrisphaera</taxon>
    </lineage>
</organism>
<protein>
    <submittedName>
        <fullName evidence="5">PucR family transcriptional regulator</fullName>
    </submittedName>
</protein>
<dbReference type="InterPro" id="IPR051448">
    <property type="entry name" value="CdaR-like_regulators"/>
</dbReference>
<sequence>MRSPPGPHPARRLGGGPQRRSSYAGAVTPTSEDVARALQAATGSLAAAAIARLEEHQPWYAALGPQERSWVGLVAQGGIAAFVAWFRAAGERPPVSADVFATAPRELVRAVSLHQALQLLRVVVDVVEEHVPALADGPHRADLREAVLRYSREVAFSAAEVYARAAEARGAWDARLEALVVDALVRGEADDDLATRVAALGWAHDVPVAVLVGTRPAGASDAVVADLRRAARTVADDALVGLRGERALVVLGATGEDGPLRAAEALAPRLGPGPVVVGPVVAGLAAAGRSARTALVALTAARAWPEAPRPVAADELLPERVLAGDAGARRALADRVHAPLAAAAPVLVETLRAHLASGRSLEGTARALFVHPNTVRYRLRRVAEVTGWDPAVPREAFVLQVGLAVGALAERPGRRGGAAAP</sequence>
<dbReference type="InterPro" id="IPR042070">
    <property type="entry name" value="PucR_C-HTH_sf"/>
</dbReference>
<dbReference type="AlphaFoldDB" id="A0A5C8ZJA9"/>
<evidence type="ECO:0000313" key="5">
    <source>
        <dbReference type="EMBL" id="TXR57213.1"/>
    </source>
</evidence>
<feature type="domain" description="PucR C-terminal helix-turn-helix" evidence="3">
    <location>
        <begin position="347"/>
        <end position="404"/>
    </location>
</feature>
<dbReference type="Gene3D" id="1.10.10.2840">
    <property type="entry name" value="PucR C-terminal helix-turn-helix domain"/>
    <property type="match status" value="1"/>
</dbReference>
<evidence type="ECO:0000256" key="1">
    <source>
        <dbReference type="ARBA" id="ARBA00006754"/>
    </source>
</evidence>
<dbReference type="PANTHER" id="PTHR33744">
    <property type="entry name" value="CARBOHYDRATE DIACID REGULATOR"/>
    <property type="match status" value="1"/>
</dbReference>
<dbReference type="InterPro" id="IPR025736">
    <property type="entry name" value="PucR_C-HTH_dom"/>
</dbReference>
<gene>
    <name evidence="5" type="ORF">FMM08_07135</name>
</gene>
<proteinExistence type="inferred from homology"/>
<evidence type="ECO:0000259" key="3">
    <source>
        <dbReference type="Pfam" id="PF13556"/>
    </source>
</evidence>
<feature type="domain" description="CdaR GGDEF-like" evidence="4">
    <location>
        <begin position="187"/>
        <end position="299"/>
    </location>
</feature>